<evidence type="ECO:0000259" key="9">
    <source>
        <dbReference type="PROSITE" id="PS50850"/>
    </source>
</evidence>
<evidence type="ECO:0000256" key="2">
    <source>
        <dbReference type="ARBA" id="ARBA00022448"/>
    </source>
</evidence>
<dbReference type="PANTHER" id="PTHR43528">
    <property type="entry name" value="ALPHA-KETOGLUTARATE PERMEASE"/>
    <property type="match status" value="1"/>
</dbReference>
<feature type="transmembrane region" description="Helical" evidence="8">
    <location>
        <begin position="111"/>
        <end position="136"/>
    </location>
</feature>
<dbReference type="PANTHER" id="PTHR43528:SF1">
    <property type="entry name" value="ALPHA-KETOGLUTARATE PERMEASE"/>
    <property type="match status" value="1"/>
</dbReference>
<sequence>MKNANSIKALLAGVSGTTLQWYDFAVFGYFAPIIARTFFPSENHTAALLSAFGVFAVGYLLAPLGAIFFGYIGDRYGRKRALSLSILSMAIPTAMISLIPSYAVIGISAPILITLFRVLQGFVASSEFTGSAIFLVEHAKPERRAFFGCLTSSAYSAGMLLAGLGASFFTASFMPSWGWRLGFAVAIIAGVVIFFLRQHVEETPVFRSLDSNKPRVPFLTAVQEMPLTVIGVIGIAWLVSIMTFGTHVFSATYLHSYFNVPLSLATLIITISLLVDASLEPFIALLADKVGLLKVSATGMIALMIFAIPLFHLLASGNLALITAGMVSMSVLIAIIYAPLNAYMVSLFPSHYRYSGFSVSFNIGISLFGGTTPLFMMWLVSKTGNFIAPAWYYVFGAAIGIFALMICEKSQEKESQNFNPAFS</sequence>
<evidence type="ECO:0000313" key="10">
    <source>
        <dbReference type="EMBL" id="KTD19427.1"/>
    </source>
</evidence>
<name>A0A0W0VGZ7_9GAMM</name>
<keyword evidence="6 8" id="KW-1133">Transmembrane helix</keyword>
<feature type="domain" description="Major facilitator superfamily (MFS) profile" evidence="9">
    <location>
        <begin position="9"/>
        <end position="414"/>
    </location>
</feature>
<evidence type="ECO:0000256" key="7">
    <source>
        <dbReference type="ARBA" id="ARBA00023136"/>
    </source>
</evidence>
<dbReference type="InterPro" id="IPR011701">
    <property type="entry name" value="MFS"/>
</dbReference>
<feature type="transmembrane region" description="Helical" evidence="8">
    <location>
        <begin position="177"/>
        <end position="196"/>
    </location>
</feature>
<feature type="transmembrane region" description="Helical" evidence="8">
    <location>
        <begin position="319"/>
        <end position="338"/>
    </location>
</feature>
<gene>
    <name evidence="10" type="ORF">Lisr_1989</name>
</gene>
<dbReference type="Pfam" id="PF07690">
    <property type="entry name" value="MFS_1"/>
    <property type="match status" value="1"/>
</dbReference>
<dbReference type="InterPro" id="IPR020846">
    <property type="entry name" value="MFS_dom"/>
</dbReference>
<dbReference type="Proteomes" id="UP000054761">
    <property type="component" value="Unassembled WGS sequence"/>
</dbReference>
<keyword evidence="3" id="KW-1003">Cell membrane</keyword>
<dbReference type="GO" id="GO:0015293">
    <property type="term" value="F:symporter activity"/>
    <property type="evidence" value="ECO:0007669"/>
    <property type="project" value="UniProtKB-KW"/>
</dbReference>
<reference evidence="10 11" key="1">
    <citation type="submission" date="2015-11" db="EMBL/GenBank/DDBJ databases">
        <title>Genomic analysis of 38 Legionella species identifies large and diverse effector repertoires.</title>
        <authorList>
            <person name="Burstein D."/>
            <person name="Amaro F."/>
            <person name="Zusman T."/>
            <person name="Lifshitz Z."/>
            <person name="Cohen O."/>
            <person name="Gilbert J.A."/>
            <person name="Pupko T."/>
            <person name="Shuman H.A."/>
            <person name="Segal G."/>
        </authorList>
    </citation>
    <scope>NUCLEOTIDE SEQUENCE [LARGE SCALE GENOMIC DNA]</scope>
    <source>
        <strain evidence="10 11">Bercovier 4</strain>
    </source>
</reference>
<dbReference type="EMBL" id="LNYH01000112">
    <property type="protein sequence ID" value="KTD19427.1"/>
    <property type="molecule type" value="Genomic_DNA"/>
</dbReference>
<evidence type="ECO:0000256" key="8">
    <source>
        <dbReference type="SAM" id="Phobius"/>
    </source>
</evidence>
<comment type="subcellular location">
    <subcellularLocation>
        <location evidence="1">Cell membrane</location>
        <topology evidence="1">Multi-pass membrane protein</topology>
    </subcellularLocation>
</comment>
<feature type="transmembrane region" description="Helical" evidence="8">
    <location>
        <begin position="291"/>
        <end position="313"/>
    </location>
</feature>
<evidence type="ECO:0000256" key="4">
    <source>
        <dbReference type="ARBA" id="ARBA00022692"/>
    </source>
</evidence>
<dbReference type="PATRIC" id="fig|454.4.peg.2168"/>
<feature type="transmembrane region" description="Helical" evidence="8">
    <location>
        <begin position="145"/>
        <end position="171"/>
    </location>
</feature>
<accession>A0A0W0VGZ7</accession>
<dbReference type="SUPFAM" id="SSF103473">
    <property type="entry name" value="MFS general substrate transporter"/>
    <property type="match status" value="1"/>
</dbReference>
<feature type="transmembrane region" description="Helical" evidence="8">
    <location>
        <begin position="21"/>
        <end position="39"/>
    </location>
</feature>
<evidence type="ECO:0000256" key="5">
    <source>
        <dbReference type="ARBA" id="ARBA00022847"/>
    </source>
</evidence>
<dbReference type="InterPro" id="IPR036259">
    <property type="entry name" value="MFS_trans_sf"/>
</dbReference>
<dbReference type="GO" id="GO:0005886">
    <property type="term" value="C:plasma membrane"/>
    <property type="evidence" value="ECO:0007669"/>
    <property type="project" value="UniProtKB-SubCell"/>
</dbReference>
<proteinExistence type="predicted"/>
<dbReference type="OrthoDB" id="3690818at2"/>
<evidence type="ECO:0000256" key="6">
    <source>
        <dbReference type="ARBA" id="ARBA00022989"/>
    </source>
</evidence>
<keyword evidence="2" id="KW-0813">Transport</keyword>
<keyword evidence="4 8" id="KW-0812">Transmembrane</keyword>
<evidence type="ECO:0000313" key="11">
    <source>
        <dbReference type="Proteomes" id="UP000054761"/>
    </source>
</evidence>
<dbReference type="InterPro" id="IPR005828">
    <property type="entry name" value="MFS_sugar_transport-like"/>
</dbReference>
<organism evidence="10 11">
    <name type="scientific">Legionella israelensis</name>
    <dbReference type="NCBI Taxonomy" id="454"/>
    <lineage>
        <taxon>Bacteria</taxon>
        <taxon>Pseudomonadati</taxon>
        <taxon>Pseudomonadota</taxon>
        <taxon>Gammaproteobacteria</taxon>
        <taxon>Legionellales</taxon>
        <taxon>Legionellaceae</taxon>
        <taxon>Legionella</taxon>
    </lineage>
</organism>
<dbReference type="Pfam" id="PF00083">
    <property type="entry name" value="Sugar_tr"/>
    <property type="match status" value="1"/>
</dbReference>
<feature type="transmembrane region" description="Helical" evidence="8">
    <location>
        <begin position="45"/>
        <end position="72"/>
    </location>
</feature>
<dbReference type="PROSITE" id="PS50850">
    <property type="entry name" value="MFS"/>
    <property type="match status" value="1"/>
</dbReference>
<dbReference type="InterPro" id="IPR051084">
    <property type="entry name" value="H+-coupled_symporters"/>
</dbReference>
<feature type="transmembrane region" description="Helical" evidence="8">
    <location>
        <begin position="386"/>
        <end position="407"/>
    </location>
</feature>
<keyword evidence="11" id="KW-1185">Reference proteome</keyword>
<feature type="transmembrane region" description="Helical" evidence="8">
    <location>
        <begin position="216"/>
        <end position="240"/>
    </location>
</feature>
<dbReference type="AlphaFoldDB" id="A0A0W0VGZ7"/>
<dbReference type="Gene3D" id="1.20.1250.20">
    <property type="entry name" value="MFS general substrate transporter like domains"/>
    <property type="match status" value="2"/>
</dbReference>
<evidence type="ECO:0000256" key="3">
    <source>
        <dbReference type="ARBA" id="ARBA00022475"/>
    </source>
</evidence>
<dbReference type="STRING" id="454.Lisr_1989"/>
<keyword evidence="7 8" id="KW-0472">Membrane</keyword>
<comment type="caution">
    <text evidence="10">The sequence shown here is derived from an EMBL/GenBank/DDBJ whole genome shotgun (WGS) entry which is preliminary data.</text>
</comment>
<evidence type="ECO:0000256" key="1">
    <source>
        <dbReference type="ARBA" id="ARBA00004651"/>
    </source>
</evidence>
<protein>
    <submittedName>
        <fullName evidence="10">Proline betaine transport protein like protein</fullName>
    </submittedName>
</protein>
<keyword evidence="5" id="KW-0769">Symport</keyword>
<feature type="transmembrane region" description="Helical" evidence="8">
    <location>
        <begin position="84"/>
        <end position="105"/>
    </location>
</feature>
<feature type="transmembrane region" description="Helical" evidence="8">
    <location>
        <begin position="359"/>
        <end position="380"/>
    </location>
</feature>
<feature type="transmembrane region" description="Helical" evidence="8">
    <location>
        <begin position="260"/>
        <end position="279"/>
    </location>
</feature>
<dbReference type="RefSeq" id="WP_058502310.1">
    <property type="nucleotide sequence ID" value="NZ_CAAAJA010000071.1"/>
</dbReference>